<dbReference type="GO" id="GO:0008289">
    <property type="term" value="F:lipid binding"/>
    <property type="evidence" value="ECO:0007669"/>
    <property type="project" value="InterPro"/>
</dbReference>
<dbReference type="Pfam" id="PF00448">
    <property type="entry name" value="SRP54"/>
    <property type="match status" value="1"/>
</dbReference>
<feature type="domain" description="SRP54-type proteins GTP-binding" evidence="6">
    <location>
        <begin position="154"/>
        <end position="185"/>
    </location>
</feature>
<dbReference type="InterPro" id="IPR002913">
    <property type="entry name" value="START_lipid-bd_dom"/>
</dbReference>
<keyword evidence="3" id="KW-0342">GTP-binding</keyword>
<dbReference type="InterPro" id="IPR000897">
    <property type="entry name" value="SRP54_GTPase_dom"/>
</dbReference>
<protein>
    <recommendedName>
        <fullName evidence="10">SRP54-type proteins GTP-binding domain-containing protein</fullName>
    </recommendedName>
</protein>
<dbReference type="GO" id="GO:0003924">
    <property type="term" value="F:GTPase activity"/>
    <property type="evidence" value="ECO:0007669"/>
    <property type="project" value="TreeGrafter"/>
</dbReference>
<keyword evidence="2" id="KW-0547">Nucleotide-binding</keyword>
<evidence type="ECO:0000259" key="7">
    <source>
        <dbReference type="Pfam" id="PF01852"/>
    </source>
</evidence>
<proteinExistence type="inferred from homology"/>
<keyword evidence="9" id="KW-1185">Reference proteome</keyword>
<dbReference type="Pfam" id="PF01852">
    <property type="entry name" value="START"/>
    <property type="match status" value="1"/>
</dbReference>
<dbReference type="PANTHER" id="PTHR43134:SF1">
    <property type="entry name" value="SIGNAL RECOGNITION PARTICLE RECEPTOR SUBUNIT ALPHA"/>
    <property type="match status" value="1"/>
</dbReference>
<dbReference type="GO" id="GO:0005789">
    <property type="term" value="C:endoplasmic reticulum membrane"/>
    <property type="evidence" value="ECO:0007669"/>
    <property type="project" value="TreeGrafter"/>
</dbReference>
<dbReference type="Gene3D" id="3.40.50.300">
    <property type="entry name" value="P-loop containing nucleotide triphosphate hydrolases"/>
    <property type="match status" value="1"/>
</dbReference>
<dbReference type="PANTHER" id="PTHR43134">
    <property type="entry name" value="SIGNAL RECOGNITION PARTICLE RECEPTOR SUBUNIT ALPHA"/>
    <property type="match status" value="1"/>
</dbReference>
<keyword evidence="4" id="KW-0472">Membrane</keyword>
<reference evidence="8 9" key="1">
    <citation type="submission" date="2024-01" db="EMBL/GenBank/DDBJ databases">
        <title>Genome assemblies of Stephania.</title>
        <authorList>
            <person name="Yang L."/>
        </authorList>
    </citation>
    <scope>NUCLEOTIDE SEQUENCE [LARGE SCALE GENOMIC DNA]</scope>
    <source>
        <strain evidence="8">QJT</strain>
        <tissue evidence="8">Leaf</tissue>
    </source>
</reference>
<evidence type="ECO:0000256" key="4">
    <source>
        <dbReference type="ARBA" id="ARBA00023136"/>
    </source>
</evidence>
<comment type="caution">
    <text evidence="8">The sequence shown here is derived from an EMBL/GenBank/DDBJ whole genome shotgun (WGS) entry which is preliminary data.</text>
</comment>
<dbReference type="GO" id="GO:0005047">
    <property type="term" value="F:signal recognition particle binding"/>
    <property type="evidence" value="ECO:0007669"/>
    <property type="project" value="TreeGrafter"/>
</dbReference>
<comment type="similarity">
    <text evidence="1">Belongs to the GTP-binding SRP family.</text>
</comment>
<dbReference type="SUPFAM" id="SSF52540">
    <property type="entry name" value="P-loop containing nucleoside triphosphate hydrolases"/>
    <property type="match status" value="1"/>
</dbReference>
<evidence type="ECO:0000313" key="9">
    <source>
        <dbReference type="Proteomes" id="UP001417504"/>
    </source>
</evidence>
<name>A0AAP0NL23_9MAGN</name>
<dbReference type="GO" id="GO:0005525">
    <property type="term" value="F:GTP binding"/>
    <property type="evidence" value="ECO:0007669"/>
    <property type="project" value="UniProtKB-KW"/>
</dbReference>
<sequence>MDGVRNINEQGSRIDDCESIVHRWLARKLELSTSKKVLIGISNCKLNKDCPLTFPNIHHVSTNCGSEANNVTACCISVGVWAVVDVSIDADRDASNPSNFLTCRRLPSGCVVQDMPNGYSKKAMVEALEHILTPQRSIDILRDVDAAKEQGRPYFIVFVGVNGVGKSTNLAKVAYWLQQHNISVICDLVVVFL</sequence>
<dbReference type="Proteomes" id="UP001417504">
    <property type="component" value="Unassembled WGS sequence"/>
</dbReference>
<dbReference type="InterPro" id="IPR027417">
    <property type="entry name" value="P-loop_NTPase"/>
</dbReference>
<gene>
    <name evidence="8" type="ORF">Sjap_018379</name>
</gene>
<evidence type="ECO:0000259" key="6">
    <source>
        <dbReference type="Pfam" id="PF00448"/>
    </source>
</evidence>
<comment type="subcellular location">
    <subcellularLocation>
        <location evidence="5">Endomembrane system</location>
        <topology evidence="5">Peripheral membrane protein</topology>
        <orientation evidence="5">Cytoplasmic side</orientation>
    </subcellularLocation>
</comment>
<dbReference type="AlphaFoldDB" id="A0AAP0NL23"/>
<dbReference type="GO" id="GO:0006614">
    <property type="term" value="P:SRP-dependent cotranslational protein targeting to membrane"/>
    <property type="evidence" value="ECO:0007669"/>
    <property type="project" value="InterPro"/>
</dbReference>
<feature type="domain" description="START" evidence="7">
    <location>
        <begin position="78"/>
        <end position="128"/>
    </location>
</feature>
<evidence type="ECO:0000256" key="1">
    <source>
        <dbReference type="ARBA" id="ARBA00008531"/>
    </source>
</evidence>
<evidence type="ECO:0008006" key="10">
    <source>
        <dbReference type="Google" id="ProtNLM"/>
    </source>
</evidence>
<evidence type="ECO:0000313" key="8">
    <source>
        <dbReference type="EMBL" id="KAK9110319.1"/>
    </source>
</evidence>
<organism evidence="8 9">
    <name type="scientific">Stephania japonica</name>
    <dbReference type="NCBI Taxonomy" id="461633"/>
    <lineage>
        <taxon>Eukaryota</taxon>
        <taxon>Viridiplantae</taxon>
        <taxon>Streptophyta</taxon>
        <taxon>Embryophyta</taxon>
        <taxon>Tracheophyta</taxon>
        <taxon>Spermatophyta</taxon>
        <taxon>Magnoliopsida</taxon>
        <taxon>Ranunculales</taxon>
        <taxon>Menispermaceae</taxon>
        <taxon>Menispermoideae</taxon>
        <taxon>Cissampelideae</taxon>
        <taxon>Stephania</taxon>
    </lineage>
</organism>
<evidence type="ECO:0000256" key="3">
    <source>
        <dbReference type="ARBA" id="ARBA00023134"/>
    </source>
</evidence>
<dbReference type="EMBL" id="JBBNAE010000007">
    <property type="protein sequence ID" value="KAK9110319.1"/>
    <property type="molecule type" value="Genomic_DNA"/>
</dbReference>
<accession>A0AAP0NL23</accession>
<evidence type="ECO:0000256" key="5">
    <source>
        <dbReference type="ARBA" id="ARBA00029433"/>
    </source>
</evidence>
<evidence type="ECO:0000256" key="2">
    <source>
        <dbReference type="ARBA" id="ARBA00022741"/>
    </source>
</evidence>